<dbReference type="PANTHER" id="PTHR30486:SF6">
    <property type="entry name" value="TYPE IV PILUS RETRACTATION ATPASE PILT"/>
    <property type="match status" value="1"/>
</dbReference>
<evidence type="ECO:0000313" key="3">
    <source>
        <dbReference type="EMBL" id="AYQ73684.1"/>
    </source>
</evidence>
<name>A0A3G3JZJ4_9BACL</name>
<reference evidence="3 4" key="1">
    <citation type="submission" date="2018-10" db="EMBL/GenBank/DDBJ databases">
        <title>Genome Sequence of Cohnella sp.</title>
        <authorList>
            <person name="Srinivasan S."/>
            <person name="Kim M.K."/>
        </authorList>
    </citation>
    <scope>NUCLEOTIDE SEQUENCE [LARGE SCALE GENOMIC DNA]</scope>
    <source>
        <strain evidence="3 4">18JY8-7</strain>
    </source>
</reference>
<evidence type="ECO:0000313" key="4">
    <source>
        <dbReference type="Proteomes" id="UP000269097"/>
    </source>
</evidence>
<dbReference type="Gene3D" id="3.30.450.380">
    <property type="match status" value="1"/>
</dbReference>
<proteinExistence type="inferred from homology"/>
<dbReference type="InterPro" id="IPR050921">
    <property type="entry name" value="T4SS_GSP_E_ATPase"/>
</dbReference>
<dbReference type="KEGG" id="coh:EAV92_14495"/>
<keyword evidence="4" id="KW-1185">Reference proteome</keyword>
<dbReference type="SUPFAM" id="SSF52540">
    <property type="entry name" value="P-loop containing nucleoside triphosphate hydrolases"/>
    <property type="match status" value="1"/>
</dbReference>
<gene>
    <name evidence="3" type="ORF">EAV92_14495</name>
</gene>
<evidence type="ECO:0000256" key="1">
    <source>
        <dbReference type="ARBA" id="ARBA00006611"/>
    </source>
</evidence>
<dbReference type="AlphaFoldDB" id="A0A3G3JZJ4"/>
<feature type="domain" description="Bacterial type II secretion system protein E" evidence="2">
    <location>
        <begin position="89"/>
        <end position="364"/>
    </location>
</feature>
<dbReference type="Gene3D" id="3.40.50.300">
    <property type="entry name" value="P-loop containing nucleotide triphosphate hydrolases"/>
    <property type="match status" value="1"/>
</dbReference>
<evidence type="ECO:0000259" key="2">
    <source>
        <dbReference type="Pfam" id="PF00437"/>
    </source>
</evidence>
<sequence>MRFWTVGDGSGEGRGPCPVEVWSLPPDELNVVRDAVRSRLAWDAAVTDGELKKLIETELFRRETARRWTAAQRKAAVERLFHSFRGLDALQPLLDDPAVTEIMINRHDEIYVERGGELSYSGISFESPDRLEDLIQSVVGRVNRMVNEASPIVDARLPDGSRVHVVLPPVALKGPCVTIRRFPDRPLGMRDLLAAGALTEEAAAMLQTLVAAKYNLFVSGGTGSGKTTFLNALSEAIPAGERIITIEDAAELRLKGASHLVSLETRNANSEGKGRITTAELIRASLRMRPNRIIVGEVRGAEALDMLQAMNTGHDGSLSTGHANSPKDMISRLETMVLSGADLPIQAVRKQIASALDVIVHLSRFRDGSRRVTDICEVESSLTEGDVALRPLFRFEEEGERSGRVIGRLKKAGELADTRKLVFAGIREAAE</sequence>
<dbReference type="Pfam" id="PF00437">
    <property type="entry name" value="T2SSE"/>
    <property type="match status" value="1"/>
</dbReference>
<organism evidence="3 4">
    <name type="scientific">Cohnella candidum</name>
    <dbReference type="NCBI Taxonomy" id="2674991"/>
    <lineage>
        <taxon>Bacteria</taxon>
        <taxon>Bacillati</taxon>
        <taxon>Bacillota</taxon>
        <taxon>Bacilli</taxon>
        <taxon>Bacillales</taxon>
        <taxon>Paenibacillaceae</taxon>
        <taxon>Cohnella</taxon>
    </lineage>
</organism>
<protein>
    <submittedName>
        <fullName evidence="3">CpaF family protein</fullName>
    </submittedName>
</protein>
<dbReference type="GO" id="GO:0016887">
    <property type="term" value="F:ATP hydrolysis activity"/>
    <property type="evidence" value="ECO:0007669"/>
    <property type="project" value="InterPro"/>
</dbReference>
<dbReference type="PANTHER" id="PTHR30486">
    <property type="entry name" value="TWITCHING MOTILITY PROTEIN PILT"/>
    <property type="match status" value="1"/>
</dbReference>
<dbReference type="CDD" id="cd01130">
    <property type="entry name" value="VirB11-like_ATPase"/>
    <property type="match status" value="1"/>
</dbReference>
<accession>A0A3G3JZJ4</accession>
<dbReference type="InterPro" id="IPR001482">
    <property type="entry name" value="T2SS/T4SS_dom"/>
</dbReference>
<dbReference type="EMBL" id="CP033433">
    <property type="protein sequence ID" value="AYQ73684.1"/>
    <property type="molecule type" value="Genomic_DNA"/>
</dbReference>
<comment type="similarity">
    <text evidence="1">Belongs to the GSP E family.</text>
</comment>
<dbReference type="Proteomes" id="UP000269097">
    <property type="component" value="Chromosome"/>
</dbReference>
<dbReference type="InterPro" id="IPR027417">
    <property type="entry name" value="P-loop_NTPase"/>
</dbReference>